<reference evidence="3 4" key="1">
    <citation type="submission" date="2024-02" db="EMBL/GenBank/DDBJ databases">
        <title>A draft genome for the cacao thread blight pathogen Marasmius crinis-equi.</title>
        <authorList>
            <person name="Cohen S.P."/>
            <person name="Baruah I.K."/>
            <person name="Amoako-Attah I."/>
            <person name="Bukari Y."/>
            <person name="Meinhardt L.W."/>
            <person name="Bailey B.A."/>
        </authorList>
    </citation>
    <scope>NUCLEOTIDE SEQUENCE [LARGE SCALE GENOMIC DNA]</scope>
    <source>
        <strain evidence="3 4">GH-76</strain>
    </source>
</reference>
<protein>
    <submittedName>
        <fullName evidence="3">Uncharacterized protein</fullName>
    </submittedName>
</protein>
<comment type="caution">
    <text evidence="3">The sequence shown here is derived from an EMBL/GenBank/DDBJ whole genome shotgun (WGS) entry which is preliminary data.</text>
</comment>
<feature type="region of interest" description="Disordered" evidence="1">
    <location>
        <begin position="1"/>
        <end position="157"/>
    </location>
</feature>
<keyword evidence="2" id="KW-0812">Transmembrane</keyword>
<name>A0ABR3FYB8_9AGAR</name>
<evidence type="ECO:0000256" key="2">
    <source>
        <dbReference type="SAM" id="Phobius"/>
    </source>
</evidence>
<keyword evidence="2" id="KW-0472">Membrane</keyword>
<evidence type="ECO:0000313" key="4">
    <source>
        <dbReference type="Proteomes" id="UP001465976"/>
    </source>
</evidence>
<gene>
    <name evidence="3" type="ORF">V5O48_001487</name>
</gene>
<proteinExistence type="predicted"/>
<feature type="compositionally biased region" description="Low complexity" evidence="1">
    <location>
        <begin position="10"/>
        <end position="23"/>
    </location>
</feature>
<keyword evidence="2" id="KW-1133">Transmembrane helix</keyword>
<evidence type="ECO:0000313" key="3">
    <source>
        <dbReference type="EMBL" id="KAL0580500.1"/>
    </source>
</evidence>
<feature type="compositionally biased region" description="Basic and acidic residues" evidence="1">
    <location>
        <begin position="129"/>
        <end position="154"/>
    </location>
</feature>
<accession>A0ABR3FYB8</accession>
<feature type="transmembrane region" description="Helical" evidence="2">
    <location>
        <begin position="339"/>
        <end position="359"/>
    </location>
</feature>
<dbReference type="Proteomes" id="UP001465976">
    <property type="component" value="Unassembled WGS sequence"/>
</dbReference>
<evidence type="ECO:0000256" key="1">
    <source>
        <dbReference type="SAM" id="MobiDB-lite"/>
    </source>
</evidence>
<keyword evidence="4" id="KW-1185">Reference proteome</keyword>
<dbReference type="EMBL" id="JBAHYK010000029">
    <property type="protein sequence ID" value="KAL0580500.1"/>
    <property type="molecule type" value="Genomic_DNA"/>
</dbReference>
<organism evidence="3 4">
    <name type="scientific">Marasmius crinis-equi</name>
    <dbReference type="NCBI Taxonomy" id="585013"/>
    <lineage>
        <taxon>Eukaryota</taxon>
        <taxon>Fungi</taxon>
        <taxon>Dikarya</taxon>
        <taxon>Basidiomycota</taxon>
        <taxon>Agaricomycotina</taxon>
        <taxon>Agaricomycetes</taxon>
        <taxon>Agaricomycetidae</taxon>
        <taxon>Agaricales</taxon>
        <taxon>Marasmiineae</taxon>
        <taxon>Marasmiaceae</taxon>
        <taxon>Marasmius</taxon>
    </lineage>
</organism>
<sequence>MAPTTRASSNTPTPVTTPTKNTNADAEDAGTPKSTPRKTPHCHTCGQPMRGHTRKGGCPTSSESPIAAKRAENGIEDSFQSLEIAEPAQEVSDDEDVAPVTPRKSTRKSPGRRSLEPRPVAEGFQFPFEKTKDAISERRRSERAAKESISHAESLDSVDSELASTRRLLNGRESPGLKNVHWHDGFVGSNGSFGTKQKVKAEPKERTAIMPCSLDPPSPWSSFASSGSQSRIVPVKVDDTALGQANTLGRTTSADARAMFLDDLQEKSTVRAQTSMVSDADLAQFQNQVPKGLFMKTFPAAKSPGQNVVIVGGNEGEVESLYQSLKKDEGAGRRRSSGFGVAAGGAVVGAAAAFVGLAYS</sequence>